<accession>A0A3L6QN12</accession>
<dbReference type="AlphaFoldDB" id="A0A3L6QN12"/>
<dbReference type="Proteomes" id="UP000275267">
    <property type="component" value="Unassembled WGS sequence"/>
</dbReference>
<gene>
    <name evidence="1" type="ORF">C2845_PM04G27270</name>
</gene>
<sequence length="197" mass="23218">MCDIVKEDFPKLSLGSGRRYYLTWASKIEAYLAKNELTETITSGSNCSRAQKANALIYMRQHLGEDFRNEFLFERDPLVLWRSLKDRFDQLKAVDLIQAKYDWDHLSFSDFSSVTEYNSALQDIVGLFKTCDKEISEQEMIEKTLYTFPPSDHILRDMYMEKNYGTYSELISKLLLAEKQHQKVLENYYARPTRRFG</sequence>
<proteinExistence type="predicted"/>
<dbReference type="PANTHER" id="PTHR33325">
    <property type="entry name" value="ZINC FINGER, CCHC-TYPE-RELATED"/>
    <property type="match status" value="1"/>
</dbReference>
<keyword evidence="2" id="KW-1185">Reference proteome</keyword>
<evidence type="ECO:0000313" key="1">
    <source>
        <dbReference type="EMBL" id="RLM84868.1"/>
    </source>
</evidence>
<dbReference type="OrthoDB" id="692949at2759"/>
<evidence type="ECO:0000313" key="2">
    <source>
        <dbReference type="Proteomes" id="UP000275267"/>
    </source>
</evidence>
<dbReference type="PANTHER" id="PTHR33325:SF11">
    <property type="entry name" value="COLD SHOCK DOMAIN-CONTAINING PROTEIN 4-LIKE"/>
    <property type="match status" value="1"/>
</dbReference>
<organism evidence="1 2">
    <name type="scientific">Panicum miliaceum</name>
    <name type="common">Proso millet</name>
    <name type="synonym">Broomcorn millet</name>
    <dbReference type="NCBI Taxonomy" id="4540"/>
    <lineage>
        <taxon>Eukaryota</taxon>
        <taxon>Viridiplantae</taxon>
        <taxon>Streptophyta</taxon>
        <taxon>Embryophyta</taxon>
        <taxon>Tracheophyta</taxon>
        <taxon>Spermatophyta</taxon>
        <taxon>Magnoliopsida</taxon>
        <taxon>Liliopsida</taxon>
        <taxon>Poales</taxon>
        <taxon>Poaceae</taxon>
        <taxon>PACMAD clade</taxon>
        <taxon>Panicoideae</taxon>
        <taxon>Panicodae</taxon>
        <taxon>Paniceae</taxon>
        <taxon>Panicinae</taxon>
        <taxon>Panicum</taxon>
        <taxon>Panicum sect. Panicum</taxon>
    </lineage>
</organism>
<comment type="caution">
    <text evidence="1">The sequence shown here is derived from an EMBL/GenBank/DDBJ whole genome shotgun (WGS) entry which is preliminary data.</text>
</comment>
<name>A0A3L6QN12_PANMI</name>
<protein>
    <submittedName>
        <fullName evidence="1">Zinc knuckle domain containing protein-like</fullName>
    </submittedName>
</protein>
<dbReference type="EMBL" id="PQIB02000011">
    <property type="protein sequence ID" value="RLM84868.1"/>
    <property type="molecule type" value="Genomic_DNA"/>
</dbReference>
<reference evidence="2" key="1">
    <citation type="journal article" date="2019" name="Nat. Commun.">
        <title>The genome of broomcorn millet.</title>
        <authorList>
            <person name="Zou C."/>
            <person name="Miki D."/>
            <person name="Li D."/>
            <person name="Tang Q."/>
            <person name="Xiao L."/>
            <person name="Rajput S."/>
            <person name="Deng P."/>
            <person name="Jia W."/>
            <person name="Huang R."/>
            <person name="Zhang M."/>
            <person name="Sun Y."/>
            <person name="Hu J."/>
            <person name="Fu X."/>
            <person name="Schnable P.S."/>
            <person name="Li F."/>
            <person name="Zhang H."/>
            <person name="Feng B."/>
            <person name="Zhu X."/>
            <person name="Liu R."/>
            <person name="Schnable J.C."/>
            <person name="Zhu J.-K."/>
            <person name="Zhang H."/>
        </authorList>
    </citation>
    <scope>NUCLEOTIDE SEQUENCE [LARGE SCALE GENOMIC DNA]</scope>
</reference>